<reference evidence="1 2" key="1">
    <citation type="submission" date="2019-02" db="EMBL/GenBank/DDBJ databases">
        <title>Investigation of anaerobic lignin degradation for improved lignocellulosic biofuels.</title>
        <authorList>
            <person name="Deangelis K."/>
        </authorList>
    </citation>
    <scope>NUCLEOTIDE SEQUENCE [LARGE SCALE GENOMIC DNA]</scope>
    <source>
        <strain evidence="1 2">159R</strain>
    </source>
</reference>
<dbReference type="RefSeq" id="WP_132923757.1">
    <property type="nucleotide sequence ID" value="NZ_SJOI01000001.1"/>
</dbReference>
<organism evidence="1 2">
    <name type="scientific">Sodalis ligni</name>
    <dbReference type="NCBI Taxonomy" id="2697027"/>
    <lineage>
        <taxon>Bacteria</taxon>
        <taxon>Pseudomonadati</taxon>
        <taxon>Pseudomonadota</taxon>
        <taxon>Gammaproteobacteria</taxon>
        <taxon>Enterobacterales</taxon>
        <taxon>Bruguierivoracaceae</taxon>
        <taxon>Sodalis</taxon>
    </lineage>
</organism>
<sequence>MRWQRVKTPTDKQIKDYIHGNAYNQALSGSGFGTGGGNLKALTAAIALLCLGSNNPRERNRQR</sequence>
<keyword evidence="2" id="KW-1185">Reference proteome</keyword>
<gene>
    <name evidence="1" type="ORF">EZJ58_3172</name>
</gene>
<accession>A0A4V2Q314</accession>
<comment type="caution">
    <text evidence="1">The sequence shown here is derived from an EMBL/GenBank/DDBJ whole genome shotgun (WGS) entry which is preliminary data.</text>
</comment>
<protein>
    <submittedName>
        <fullName evidence="1">Uncharacterized protein</fullName>
    </submittedName>
</protein>
<dbReference type="EMBL" id="SJOI01000001">
    <property type="protein sequence ID" value="TCL05018.1"/>
    <property type="molecule type" value="Genomic_DNA"/>
</dbReference>
<dbReference type="Proteomes" id="UP000294555">
    <property type="component" value="Unassembled WGS sequence"/>
</dbReference>
<evidence type="ECO:0000313" key="2">
    <source>
        <dbReference type="Proteomes" id="UP000294555"/>
    </source>
</evidence>
<proteinExistence type="predicted"/>
<dbReference type="AlphaFoldDB" id="A0A4V2Q314"/>
<evidence type="ECO:0000313" key="1">
    <source>
        <dbReference type="EMBL" id="TCL05018.1"/>
    </source>
</evidence>
<name>A0A4V2Q314_9GAMM</name>